<feature type="chain" id="PRO_5042081962" description="Secreted protein" evidence="1">
    <location>
        <begin position="24"/>
        <end position="222"/>
    </location>
</feature>
<dbReference type="Pfam" id="PF14273">
    <property type="entry name" value="DUF4360"/>
    <property type="match status" value="1"/>
</dbReference>
<dbReference type="EMBL" id="JAQGDS010000008">
    <property type="protein sequence ID" value="KAJ6258841.1"/>
    <property type="molecule type" value="Genomic_DNA"/>
</dbReference>
<comment type="caution">
    <text evidence="2">The sequence shown here is derived from an EMBL/GenBank/DDBJ whole genome shotgun (WGS) entry which is preliminary data.</text>
</comment>
<sequence length="222" mass="24045">MLYLNHYLTLMLSASALVCQSLSAPTPDASLTPPGDVWIGDFTYGGTGCPDGTAWVGLSSDRSSFSAYFRKFVARTSGDITESRKFCQFNLALKSPPGWQYKITIGAVGENYSNTEVGVAPSWWCTLIVPETPVQNLSPAFRSKIIEESTSPIIVPRAPRIKSKIPIRPRINVPPTALRVNMADAISTPLTFLNDTFSNCNVISLGDVRDFNIGSGNRHGGA</sequence>
<dbReference type="PANTHER" id="PTHR38847">
    <property type="match status" value="1"/>
</dbReference>
<organism evidence="2 3">
    <name type="scientific">Drechslerella dactyloides</name>
    <name type="common">Nematode-trapping fungus</name>
    <name type="synonym">Arthrobotrys dactyloides</name>
    <dbReference type="NCBI Taxonomy" id="74499"/>
    <lineage>
        <taxon>Eukaryota</taxon>
        <taxon>Fungi</taxon>
        <taxon>Dikarya</taxon>
        <taxon>Ascomycota</taxon>
        <taxon>Pezizomycotina</taxon>
        <taxon>Orbiliomycetes</taxon>
        <taxon>Orbiliales</taxon>
        <taxon>Orbiliaceae</taxon>
        <taxon>Drechslerella</taxon>
    </lineage>
</organism>
<gene>
    <name evidence="2" type="ORF">Dda_6896</name>
</gene>
<keyword evidence="1" id="KW-0732">Signal</keyword>
<evidence type="ECO:0000313" key="2">
    <source>
        <dbReference type="EMBL" id="KAJ6258841.1"/>
    </source>
</evidence>
<reference evidence="2" key="1">
    <citation type="submission" date="2023-01" db="EMBL/GenBank/DDBJ databases">
        <title>The chitinases involved in constricting ring structure development in the nematode-trapping fungus Drechslerella dactyloides.</title>
        <authorList>
            <person name="Wang R."/>
            <person name="Zhang L."/>
            <person name="Tang P."/>
            <person name="Li S."/>
            <person name="Liang L."/>
        </authorList>
    </citation>
    <scope>NUCLEOTIDE SEQUENCE</scope>
    <source>
        <strain evidence="2">YMF1.00031</strain>
    </source>
</reference>
<dbReference type="Proteomes" id="UP001221413">
    <property type="component" value="Unassembled WGS sequence"/>
</dbReference>
<protein>
    <recommendedName>
        <fullName evidence="4">Secreted protein</fullName>
    </recommendedName>
</protein>
<evidence type="ECO:0000313" key="3">
    <source>
        <dbReference type="Proteomes" id="UP001221413"/>
    </source>
</evidence>
<dbReference type="PANTHER" id="PTHR38847:SF1">
    <property type="entry name" value="PSEUDOURIDINE SYNTHASE RSUA_RLUA-LIKE DOMAIN-CONTAINING PROTEIN"/>
    <property type="match status" value="1"/>
</dbReference>
<proteinExistence type="predicted"/>
<feature type="signal peptide" evidence="1">
    <location>
        <begin position="1"/>
        <end position="23"/>
    </location>
</feature>
<evidence type="ECO:0000256" key="1">
    <source>
        <dbReference type="SAM" id="SignalP"/>
    </source>
</evidence>
<dbReference type="InterPro" id="IPR025649">
    <property type="entry name" value="DUF4360"/>
</dbReference>
<dbReference type="AlphaFoldDB" id="A0AAD6IYE2"/>
<keyword evidence="3" id="KW-1185">Reference proteome</keyword>
<evidence type="ECO:0008006" key="4">
    <source>
        <dbReference type="Google" id="ProtNLM"/>
    </source>
</evidence>
<name>A0AAD6IYE2_DREDA</name>
<accession>A0AAD6IYE2</accession>